<dbReference type="InterPro" id="IPR018391">
    <property type="entry name" value="PQQ_b-propeller_rpt"/>
</dbReference>
<dbReference type="Pfam" id="PF05048">
    <property type="entry name" value="NosD"/>
    <property type="match status" value="1"/>
</dbReference>
<organism evidence="3 4">
    <name type="scientific">Methanolobus tindarius DSM 2278</name>
    <dbReference type="NCBI Taxonomy" id="1090322"/>
    <lineage>
        <taxon>Archaea</taxon>
        <taxon>Methanobacteriati</taxon>
        <taxon>Methanobacteriota</taxon>
        <taxon>Stenosarchaea group</taxon>
        <taxon>Methanomicrobia</taxon>
        <taxon>Methanosarcinales</taxon>
        <taxon>Methanosarcinaceae</taxon>
        <taxon>Methanolobus</taxon>
    </lineage>
</organism>
<keyword evidence="4" id="KW-1185">Reference proteome</keyword>
<dbReference type="InterPro" id="IPR000601">
    <property type="entry name" value="PKD_dom"/>
</dbReference>
<dbReference type="Pfam" id="PF07705">
    <property type="entry name" value="CARDB"/>
    <property type="match status" value="1"/>
</dbReference>
<dbReference type="SUPFAM" id="SSF49299">
    <property type="entry name" value="PKD domain"/>
    <property type="match status" value="1"/>
</dbReference>
<proteinExistence type="predicted"/>
<dbReference type="SMART" id="SM00564">
    <property type="entry name" value="PQQ"/>
    <property type="match status" value="5"/>
</dbReference>
<dbReference type="InterPro" id="IPR022441">
    <property type="entry name" value="Para_beta_helix_rpt-2"/>
</dbReference>
<dbReference type="InterPro" id="IPR022409">
    <property type="entry name" value="PKD/Chitinase_dom"/>
</dbReference>
<dbReference type="InterPro" id="IPR006626">
    <property type="entry name" value="PbH1"/>
</dbReference>
<dbReference type="InterPro" id="IPR002372">
    <property type="entry name" value="PQQ_rpt_dom"/>
</dbReference>
<feature type="domain" description="PKD" evidence="2">
    <location>
        <begin position="792"/>
        <end position="840"/>
    </location>
</feature>
<keyword evidence="1" id="KW-0812">Transmembrane</keyword>
<comment type="caution">
    <text evidence="3">The sequence shown here is derived from an EMBL/GenBank/DDBJ whole genome shotgun (WGS) entry which is preliminary data.</text>
</comment>
<reference evidence="3 4" key="1">
    <citation type="submission" date="2013-08" db="EMBL/GenBank/DDBJ databases">
        <authorList>
            <consortium name="DOE Joint Genome Institute"/>
            <person name="Eisen J."/>
            <person name="Huntemann M."/>
            <person name="Han J."/>
            <person name="Chen A."/>
            <person name="Kyrpides N."/>
            <person name="Mavromatis K."/>
            <person name="Markowitz V."/>
            <person name="Palaniappan K."/>
            <person name="Ivanova N."/>
            <person name="Schaumberg A."/>
            <person name="Pati A."/>
            <person name="Liolios K."/>
            <person name="Nordberg H.P."/>
            <person name="Cantor M.N."/>
            <person name="Hua S.X."/>
            <person name="Woyke T."/>
        </authorList>
    </citation>
    <scope>NUCLEOTIDE SEQUENCE [LARGE SCALE GENOMIC DNA]</scope>
    <source>
        <strain evidence="3 4">DSM 2278</strain>
    </source>
</reference>
<dbReference type="AlphaFoldDB" id="W9DPB7"/>
<name>W9DPB7_METTI</name>
<dbReference type="SUPFAM" id="SSF51126">
    <property type="entry name" value="Pectin lyase-like"/>
    <property type="match status" value="1"/>
</dbReference>
<dbReference type="SMART" id="SM00710">
    <property type="entry name" value="PbH1"/>
    <property type="match status" value="5"/>
</dbReference>
<dbReference type="STRING" id="1090322.MettiDRAFT_0348"/>
<dbReference type="CDD" id="cd00146">
    <property type="entry name" value="PKD"/>
    <property type="match status" value="1"/>
</dbReference>
<dbReference type="InterPro" id="IPR011050">
    <property type="entry name" value="Pectin_lyase_fold/virulence"/>
</dbReference>
<dbReference type="InterPro" id="IPR035986">
    <property type="entry name" value="PKD_dom_sf"/>
</dbReference>
<keyword evidence="1" id="KW-0472">Membrane</keyword>
<dbReference type="Gene3D" id="2.40.10.480">
    <property type="match status" value="2"/>
</dbReference>
<accession>W9DPB7</accession>
<dbReference type="PROSITE" id="PS50093">
    <property type="entry name" value="PKD"/>
    <property type="match status" value="1"/>
</dbReference>
<dbReference type="InterPro" id="IPR007742">
    <property type="entry name" value="NosD_dom"/>
</dbReference>
<evidence type="ECO:0000256" key="1">
    <source>
        <dbReference type="SAM" id="Phobius"/>
    </source>
</evidence>
<dbReference type="SUPFAM" id="SSF50998">
    <property type="entry name" value="Quinoprotein alcohol dehydrogenase-like"/>
    <property type="match status" value="1"/>
</dbReference>
<dbReference type="InterPro" id="IPR012334">
    <property type="entry name" value="Pectin_lyas_fold"/>
</dbReference>
<dbReference type="SMART" id="SM00089">
    <property type="entry name" value="PKD"/>
    <property type="match status" value="1"/>
</dbReference>
<gene>
    <name evidence="3" type="ORF">MettiDRAFT_0348</name>
</gene>
<evidence type="ECO:0000313" key="4">
    <source>
        <dbReference type="Proteomes" id="UP000019483"/>
    </source>
</evidence>
<dbReference type="Gene3D" id="2.160.20.10">
    <property type="entry name" value="Single-stranded right-handed beta-helix, Pectin lyase-like"/>
    <property type="match status" value="1"/>
</dbReference>
<feature type="transmembrane region" description="Helical" evidence="1">
    <location>
        <begin position="12"/>
        <end position="33"/>
    </location>
</feature>
<dbReference type="Proteomes" id="UP000019483">
    <property type="component" value="Unassembled WGS sequence"/>
</dbReference>
<dbReference type="FunFam" id="2.60.40.10:FF:000270">
    <property type="entry name" value="Cell surface protein"/>
    <property type="match status" value="1"/>
</dbReference>
<dbReference type="Pfam" id="PF13360">
    <property type="entry name" value="PQQ_2"/>
    <property type="match status" value="2"/>
</dbReference>
<dbReference type="InterPro" id="IPR011047">
    <property type="entry name" value="Quinoprotein_ADH-like_sf"/>
</dbReference>
<evidence type="ECO:0000259" key="2">
    <source>
        <dbReference type="PROSITE" id="PS50093"/>
    </source>
</evidence>
<dbReference type="InterPro" id="IPR011635">
    <property type="entry name" value="CARDB"/>
</dbReference>
<dbReference type="Gene3D" id="2.40.128.630">
    <property type="match status" value="1"/>
</dbReference>
<dbReference type="PANTHER" id="PTHR34512">
    <property type="entry name" value="CELL SURFACE PROTEIN"/>
    <property type="match status" value="1"/>
</dbReference>
<keyword evidence="1" id="KW-1133">Transmembrane helix</keyword>
<dbReference type="PROSITE" id="PS51257">
    <property type="entry name" value="PROKAR_LIPOPROTEIN"/>
    <property type="match status" value="1"/>
</dbReference>
<dbReference type="InterPro" id="IPR013783">
    <property type="entry name" value="Ig-like_fold"/>
</dbReference>
<evidence type="ECO:0000313" key="3">
    <source>
        <dbReference type="EMBL" id="ETA66945.1"/>
    </source>
</evidence>
<dbReference type="Pfam" id="PF18911">
    <property type="entry name" value="PKD_4"/>
    <property type="match status" value="1"/>
</dbReference>
<sequence length="913" mass="99920">MLIGKGKRFCKIILINLVFLLMTVSCSATVWTATNDSTLSDTLSNALSGDTIYLEDGTYGKIDFTKNDIYIVGSDPKNVIFDLSGDNIEMQASGCTLEGVSVINSSNGVEVEADDCNIVNCIFDSLTHKYGIFISKGSDNLVFENNIVKKCTGDYFAIYSLGNGGTFTGNVFSDNDCVALCLYIGSKSNTVSKNNFQNNTCAIDLWGSGSGNKIYLNNFYSNDADIVASITPSSVIWNTTDFYSYFINNSNYTTFLGNYWDTYDGDDLNQDGIGDTSYAFLDSIVEDNYPLMAKFENYVSDDNGNASDLVPISFDSETVVAEQPNRIRVRIENSGTSDAGSFGVSLAIDGNELAYQIVTSLKAGENTSVAFTWLPPESGIYQVVTTVDYNCKINESNENNNVLVQSVSSEYENIDFNWYQFHKDVEHTGFYPGNAPDTNELLWVSAAIDAVTSSSPVVAEGKVFVNCDENGLYATIDGPEIKALDMYTGEYEGGYGSGSADYSSWASPCYYNGNVSCARYDSVNGGNMIVNGKVYVGDYSGSHYYCSYESNGTEIWSYKVNGNALVTPAYSEGMVYFSSCKMQENKGDLYCVDADTGELIWHKSVYNEPSGTASIYNDIVYFTKYNWNGDGGIYAMDKHDGTVLWEKTIRRTDSCPACAYGNIYLTGGYSTRRVYCFNATTGETVWETDEDDDDLGGWSNSPAVAGGKVFVGKTKTSFSYDYTYALDAFSGEVLWSYNGGGASPAISDGIVYTIGDDGRVYAFGNLSTSILPKAAFTSNVTIGESPLSVAFSDASVNASSWEWDFENDGTVDSIEQNPVYVFNQSGVYAVSLKVSNSKGSDIELKKSYITVTEQNSTDWNPWNDIDSDEGIIITGDEFHAAVKCWLTMTPVPETGEELTGDRFQELIHDWLVQ</sequence>
<dbReference type="NCBIfam" id="TIGR03804">
    <property type="entry name" value="para_beta_helix"/>
    <property type="match status" value="1"/>
</dbReference>
<protein>
    <submittedName>
        <fullName evidence="3">Parallel beta-helix repeat (Two copies)</fullName>
    </submittedName>
</protein>
<dbReference type="EMBL" id="AZAJ01000001">
    <property type="protein sequence ID" value="ETA66945.1"/>
    <property type="molecule type" value="Genomic_DNA"/>
</dbReference>
<dbReference type="PANTHER" id="PTHR34512:SF30">
    <property type="entry name" value="OUTER MEMBRANE PROTEIN ASSEMBLY FACTOR BAMB"/>
    <property type="match status" value="1"/>
</dbReference>
<dbReference type="Gene3D" id="2.60.40.10">
    <property type="entry name" value="Immunoglobulins"/>
    <property type="match status" value="2"/>
</dbReference>